<organism evidence="9 10">
    <name type="scientific">Phialocephala subalpina</name>
    <dbReference type="NCBI Taxonomy" id="576137"/>
    <lineage>
        <taxon>Eukaryota</taxon>
        <taxon>Fungi</taxon>
        <taxon>Dikarya</taxon>
        <taxon>Ascomycota</taxon>
        <taxon>Pezizomycotina</taxon>
        <taxon>Leotiomycetes</taxon>
        <taxon>Helotiales</taxon>
        <taxon>Mollisiaceae</taxon>
        <taxon>Phialocephala</taxon>
        <taxon>Phialocephala fortinii species complex</taxon>
    </lineage>
</organism>
<keyword evidence="4 5" id="KW-0720">Serine protease</keyword>
<dbReference type="CDD" id="cd00306">
    <property type="entry name" value="Peptidases_S8_S53"/>
    <property type="match status" value="1"/>
</dbReference>
<dbReference type="PROSITE" id="PS00138">
    <property type="entry name" value="SUBTILASE_SER"/>
    <property type="match status" value="1"/>
</dbReference>
<feature type="compositionally biased region" description="Low complexity" evidence="7">
    <location>
        <begin position="331"/>
        <end position="349"/>
    </location>
</feature>
<reference evidence="9 10" key="1">
    <citation type="submission" date="2016-03" db="EMBL/GenBank/DDBJ databases">
        <authorList>
            <person name="Ploux O."/>
        </authorList>
    </citation>
    <scope>NUCLEOTIDE SEQUENCE [LARGE SCALE GENOMIC DNA]</scope>
    <source>
        <strain evidence="9 10">UAMH 11012</strain>
    </source>
</reference>
<dbReference type="AlphaFoldDB" id="A0A1L7X5K0"/>
<evidence type="ECO:0000256" key="1">
    <source>
        <dbReference type="ARBA" id="ARBA00011073"/>
    </source>
</evidence>
<dbReference type="PRINTS" id="PR00723">
    <property type="entry name" value="SUBTILISIN"/>
</dbReference>
<dbReference type="PANTHER" id="PTHR43806:SF11">
    <property type="entry name" value="CEREVISIN-RELATED"/>
    <property type="match status" value="1"/>
</dbReference>
<dbReference type="GO" id="GO:0006508">
    <property type="term" value="P:proteolysis"/>
    <property type="evidence" value="ECO:0007669"/>
    <property type="project" value="UniProtKB-KW"/>
</dbReference>
<dbReference type="InterPro" id="IPR023827">
    <property type="entry name" value="Peptidase_S8_Asp-AS"/>
</dbReference>
<evidence type="ECO:0000256" key="2">
    <source>
        <dbReference type="ARBA" id="ARBA00022670"/>
    </source>
</evidence>
<dbReference type="PANTHER" id="PTHR43806">
    <property type="entry name" value="PEPTIDASE S8"/>
    <property type="match status" value="1"/>
</dbReference>
<dbReference type="InterPro" id="IPR036852">
    <property type="entry name" value="Peptidase_S8/S53_dom_sf"/>
</dbReference>
<evidence type="ECO:0000256" key="6">
    <source>
        <dbReference type="RuleBase" id="RU003355"/>
    </source>
</evidence>
<feature type="region of interest" description="Disordered" evidence="7">
    <location>
        <begin position="209"/>
        <end position="463"/>
    </location>
</feature>
<dbReference type="InterPro" id="IPR023828">
    <property type="entry name" value="Peptidase_S8_Ser-AS"/>
</dbReference>
<protein>
    <recommendedName>
        <fullName evidence="8">Peptidase S8/S53 domain-containing protein</fullName>
    </recommendedName>
</protein>
<sequence length="792" mass="87383">MGELNKSIALGKLKDYETHKERHDKAQVLVDEKKFFQAVQLFRENLEWSLANFGQDHATTVYDQETLASAVCQLAALNEAKNRGKNNPEAKLRVKVLYQEARDLDEKALETRLRIEGTSKGALETQRSLASDYMVLEEYNKAAELLRKNYDARRNHPEFGEDHEETLQAGYDLAGCWNKLWKYEMARALNQKILDARIRLGKPEADIGKSRNAVQLNNKRIEERKKKREQADKKAAEGGKVKSSGAKDNDKGPGKNDQPAGGRNGPGAVKPPAWRPPQGNDLTQNNSQGGRGRGRGFNPAAKTDTTTPAQLLEIPYKYVDPRASGINQAGSDTSSIKSGSDGSKSPPMSFRIGSGPRNRPPTPHIVDADPDQGPSGFRPGSTWAQRYQESQATPQTPSDYLKPTDNNPIKEGRPRAHSTDRGNGNENSKTPPHRRARSASPPKDGKQFRQLSDAGPGRTDEGSTNAVNHWFYLLKEETQGLLSPLRRTRCKRVKIAVLDTGIDIGHPSFAADQAGDFSSRRIKSREDFLDPGGNAHDICGHGTHCASLFRRIAPEADIYIARVAKDFDADLSADVVAKAILRACRTGKDEEGKKNWGVDIISMSFGFYGYSKAVQTAITEALAKPVLLFAAASNNGTMKRVTFPAWLSGVICVNSAAADGRPSGFNPDPKPLQNFSILGENIKGAWTRHPNNYESDPNVERVMTGTSVATPMMAGVAALVLEFVLQNDPESVLIEQLEDLKHQDGMPEVFVKMLGRQGRFRNVVPWELLSTQNGRPMVTQFLMHALRNFRGE</sequence>
<dbReference type="Gene3D" id="1.25.40.10">
    <property type="entry name" value="Tetratricopeptide repeat domain"/>
    <property type="match status" value="1"/>
</dbReference>
<feature type="compositionally biased region" description="Polar residues" evidence="7">
    <location>
        <begin position="382"/>
        <end position="398"/>
    </location>
</feature>
<feature type="domain" description="Peptidase S8/S53" evidence="8">
    <location>
        <begin position="491"/>
        <end position="724"/>
    </location>
</feature>
<keyword evidence="2 5" id="KW-0645">Protease</keyword>
<dbReference type="InterPro" id="IPR000209">
    <property type="entry name" value="Peptidase_S8/S53_dom"/>
</dbReference>
<dbReference type="Proteomes" id="UP000184330">
    <property type="component" value="Unassembled WGS sequence"/>
</dbReference>
<comment type="similarity">
    <text evidence="1 5 6">Belongs to the peptidase S8 family.</text>
</comment>
<accession>A0A1L7X5K0</accession>
<evidence type="ECO:0000256" key="3">
    <source>
        <dbReference type="ARBA" id="ARBA00022801"/>
    </source>
</evidence>
<proteinExistence type="inferred from homology"/>
<evidence type="ECO:0000259" key="8">
    <source>
        <dbReference type="Pfam" id="PF00082"/>
    </source>
</evidence>
<dbReference type="InterPro" id="IPR015500">
    <property type="entry name" value="Peptidase_S8_subtilisin-rel"/>
</dbReference>
<feature type="active site" description="Charge relay system" evidence="5">
    <location>
        <position position="541"/>
    </location>
</feature>
<evidence type="ECO:0000313" key="9">
    <source>
        <dbReference type="EMBL" id="CZR60297.1"/>
    </source>
</evidence>
<feature type="active site" description="Charge relay system" evidence="5">
    <location>
        <position position="707"/>
    </location>
</feature>
<evidence type="ECO:0000256" key="4">
    <source>
        <dbReference type="ARBA" id="ARBA00022825"/>
    </source>
</evidence>
<dbReference type="OrthoDB" id="206201at2759"/>
<keyword evidence="10" id="KW-1185">Reference proteome</keyword>
<dbReference type="Gene3D" id="3.40.50.200">
    <property type="entry name" value="Peptidase S8/S53 domain"/>
    <property type="match status" value="1"/>
</dbReference>
<dbReference type="SUPFAM" id="SSF52743">
    <property type="entry name" value="Subtilisin-like"/>
    <property type="match status" value="1"/>
</dbReference>
<gene>
    <name evidence="9" type="ORF">PAC_10193</name>
</gene>
<feature type="compositionally biased region" description="Basic and acidic residues" evidence="7">
    <location>
        <begin position="408"/>
        <end position="420"/>
    </location>
</feature>
<feature type="active site" description="Charge relay system" evidence="5">
    <location>
        <position position="499"/>
    </location>
</feature>
<dbReference type="PROSITE" id="PS00136">
    <property type="entry name" value="SUBTILASE_ASP"/>
    <property type="match status" value="1"/>
</dbReference>
<evidence type="ECO:0000313" key="10">
    <source>
        <dbReference type="Proteomes" id="UP000184330"/>
    </source>
</evidence>
<dbReference type="PROSITE" id="PS51892">
    <property type="entry name" value="SUBTILASE"/>
    <property type="match status" value="1"/>
</dbReference>
<dbReference type="InterPro" id="IPR011990">
    <property type="entry name" value="TPR-like_helical_dom_sf"/>
</dbReference>
<evidence type="ECO:0000256" key="7">
    <source>
        <dbReference type="SAM" id="MobiDB-lite"/>
    </source>
</evidence>
<keyword evidence="3 5" id="KW-0378">Hydrolase</keyword>
<dbReference type="EMBL" id="FJOG01000015">
    <property type="protein sequence ID" value="CZR60297.1"/>
    <property type="molecule type" value="Genomic_DNA"/>
</dbReference>
<feature type="compositionally biased region" description="Basic and acidic residues" evidence="7">
    <location>
        <begin position="219"/>
        <end position="254"/>
    </location>
</feature>
<dbReference type="InterPro" id="IPR050131">
    <property type="entry name" value="Peptidase_S8_subtilisin-like"/>
</dbReference>
<dbReference type="Pfam" id="PF00082">
    <property type="entry name" value="Peptidase_S8"/>
    <property type="match status" value="1"/>
</dbReference>
<dbReference type="SUPFAM" id="SSF48452">
    <property type="entry name" value="TPR-like"/>
    <property type="match status" value="1"/>
</dbReference>
<name>A0A1L7X5K0_9HELO</name>
<feature type="compositionally biased region" description="Polar residues" evidence="7">
    <location>
        <begin position="421"/>
        <end position="430"/>
    </location>
</feature>
<evidence type="ECO:0000256" key="5">
    <source>
        <dbReference type="PROSITE-ProRule" id="PRU01240"/>
    </source>
</evidence>
<dbReference type="GO" id="GO:0004252">
    <property type="term" value="F:serine-type endopeptidase activity"/>
    <property type="evidence" value="ECO:0007669"/>
    <property type="project" value="UniProtKB-UniRule"/>
</dbReference>